<reference evidence="5 6" key="1">
    <citation type="submission" date="2024-04" db="EMBL/GenBank/DDBJ databases">
        <title>Tritrichomonas musculus Genome.</title>
        <authorList>
            <person name="Alves-Ferreira E."/>
            <person name="Grigg M."/>
            <person name="Lorenzi H."/>
            <person name="Galac M."/>
        </authorList>
    </citation>
    <scope>NUCLEOTIDE SEQUENCE [LARGE SCALE GENOMIC DNA]</scope>
    <source>
        <strain evidence="5 6">EAF2021</strain>
    </source>
</reference>
<dbReference type="Proteomes" id="UP001470230">
    <property type="component" value="Unassembled WGS sequence"/>
</dbReference>
<protein>
    <submittedName>
        <fullName evidence="5">Katanin p60 ATPase-containing subunit A1</fullName>
    </submittedName>
</protein>
<evidence type="ECO:0000313" key="6">
    <source>
        <dbReference type="Proteomes" id="UP001470230"/>
    </source>
</evidence>
<dbReference type="InterPro" id="IPR041569">
    <property type="entry name" value="AAA_lid_3"/>
</dbReference>
<dbReference type="CDD" id="cd21748">
    <property type="entry name" value="Kp60-NTD"/>
    <property type="match status" value="1"/>
</dbReference>
<dbReference type="InterPro" id="IPR048611">
    <property type="entry name" value="KATNA1_MIT"/>
</dbReference>
<name>A0ABR2KM11_9EUKA</name>
<feature type="compositionally biased region" description="Low complexity" evidence="3">
    <location>
        <begin position="141"/>
        <end position="153"/>
    </location>
</feature>
<dbReference type="PROSITE" id="PS00674">
    <property type="entry name" value="AAA"/>
    <property type="match status" value="1"/>
</dbReference>
<gene>
    <name evidence="5" type="ORF">M9Y10_029328</name>
</gene>
<dbReference type="InterPro" id="IPR003959">
    <property type="entry name" value="ATPase_AAA_core"/>
</dbReference>
<dbReference type="Pfam" id="PF00004">
    <property type="entry name" value="AAA"/>
    <property type="match status" value="1"/>
</dbReference>
<evidence type="ECO:0000313" key="5">
    <source>
        <dbReference type="EMBL" id="KAK8892106.1"/>
    </source>
</evidence>
<evidence type="ECO:0000259" key="4">
    <source>
        <dbReference type="SMART" id="SM00382"/>
    </source>
</evidence>
<evidence type="ECO:0000256" key="2">
    <source>
        <dbReference type="RuleBase" id="RU003651"/>
    </source>
</evidence>
<feature type="compositionally biased region" description="Basic and acidic residues" evidence="3">
    <location>
        <begin position="163"/>
        <end position="177"/>
    </location>
</feature>
<feature type="region of interest" description="Disordered" evidence="3">
    <location>
        <begin position="132"/>
        <end position="188"/>
    </location>
</feature>
<dbReference type="Gene3D" id="1.10.8.60">
    <property type="match status" value="1"/>
</dbReference>
<dbReference type="InterPro" id="IPR027417">
    <property type="entry name" value="P-loop_NTPase"/>
</dbReference>
<keyword evidence="6" id="KW-1185">Reference proteome</keyword>
<dbReference type="Pfam" id="PF17862">
    <property type="entry name" value="AAA_lid_3"/>
    <property type="match status" value="1"/>
</dbReference>
<evidence type="ECO:0000256" key="1">
    <source>
        <dbReference type="ARBA" id="ARBA00006914"/>
    </source>
</evidence>
<comment type="caution">
    <text evidence="5">The sequence shown here is derived from an EMBL/GenBank/DDBJ whole genome shotgun (WGS) entry which is preliminary data.</text>
</comment>
<dbReference type="Gene3D" id="3.40.50.300">
    <property type="entry name" value="P-loop containing nucleotide triphosphate hydrolases"/>
    <property type="match status" value="1"/>
</dbReference>
<dbReference type="PANTHER" id="PTHR23074:SF17">
    <property type="entry name" value="FIDGETIN-LIKE PROTEIN 1"/>
    <property type="match status" value="1"/>
</dbReference>
<keyword evidence="2" id="KW-0547">Nucleotide-binding</keyword>
<dbReference type="PANTHER" id="PTHR23074">
    <property type="entry name" value="AAA DOMAIN-CONTAINING"/>
    <property type="match status" value="1"/>
</dbReference>
<dbReference type="Gene3D" id="1.20.58.80">
    <property type="entry name" value="Phosphotransferase system, lactose/cellobiose-type IIA subunit"/>
    <property type="match status" value="1"/>
</dbReference>
<organism evidence="5 6">
    <name type="scientific">Tritrichomonas musculus</name>
    <dbReference type="NCBI Taxonomy" id="1915356"/>
    <lineage>
        <taxon>Eukaryota</taxon>
        <taxon>Metamonada</taxon>
        <taxon>Parabasalia</taxon>
        <taxon>Tritrichomonadida</taxon>
        <taxon>Tritrichomonadidae</taxon>
        <taxon>Tritrichomonas</taxon>
    </lineage>
</organism>
<sequence length="487" mass="54766">MDGSINPILRYVREAREYGKIGNFSACVQSYSNAKELIQQELNKCRNISEHKIWNSLTSEIVSEELAVRRLRDAIDDTLKALHNNGTKLQSVKCEEIAASKPDFSIVPKIIDFNPDPAPRRNYRRLPNLKLASFPKDDKNPCPQRQQPQSQCSLAPGPQRSAPKVDPRNNSKDKNDNKPQIMAKVDPNSHLKQQIIDSGILIKEPNVSWDSIAGLADVKRLLRQNLVILPMRPDIAHGLLAPWKTILFYGPPGTGKTFIAKAVATECHRVFFNITSATLTSKFIGESEKLVNYLFDLAEEMAPSTIFFDEIDSLASQRGSQSEHEVSRKMKAQLLTKLSGIDAISEESEVFILAATNFPWDLDEALLRRFQKRIYIPLPDVEGRKELLSMNLSDLADVNFDIDGWAQKLDGYSCADIANLCRDAAQAVFTKQTSLYKTDQWLNMEPEDAKVIITNDDFAEAVAARKSSVDKSVIQKYEAWKRSKGAE</sequence>
<keyword evidence="2" id="KW-0067">ATP-binding</keyword>
<evidence type="ECO:0000256" key="3">
    <source>
        <dbReference type="SAM" id="MobiDB-lite"/>
    </source>
</evidence>
<dbReference type="InterPro" id="IPR003960">
    <property type="entry name" value="ATPase_AAA_CS"/>
</dbReference>
<dbReference type="SMART" id="SM00382">
    <property type="entry name" value="AAA"/>
    <property type="match status" value="1"/>
</dbReference>
<dbReference type="InterPro" id="IPR050304">
    <property type="entry name" value="MT-severing_AAA_ATPase"/>
</dbReference>
<feature type="domain" description="AAA+ ATPase" evidence="4">
    <location>
        <begin position="242"/>
        <end position="380"/>
    </location>
</feature>
<proteinExistence type="inferred from homology"/>
<dbReference type="EMBL" id="JAPFFF010000004">
    <property type="protein sequence ID" value="KAK8892106.1"/>
    <property type="molecule type" value="Genomic_DNA"/>
</dbReference>
<accession>A0ABR2KM11</accession>
<comment type="similarity">
    <text evidence="1 2">Belongs to the AAA ATPase family.</text>
</comment>
<dbReference type="SUPFAM" id="SSF52540">
    <property type="entry name" value="P-loop containing nucleoside triphosphate hydrolases"/>
    <property type="match status" value="1"/>
</dbReference>
<dbReference type="InterPro" id="IPR003593">
    <property type="entry name" value="AAA+_ATPase"/>
</dbReference>